<evidence type="ECO:0000313" key="2">
    <source>
        <dbReference type="Proteomes" id="UP000814033"/>
    </source>
</evidence>
<proteinExistence type="predicted"/>
<dbReference type="EMBL" id="MU276121">
    <property type="protein sequence ID" value="KAI0041464.1"/>
    <property type="molecule type" value="Genomic_DNA"/>
</dbReference>
<dbReference type="Proteomes" id="UP000814033">
    <property type="component" value="Unassembled WGS sequence"/>
</dbReference>
<sequence>MVDTTKEPSKTTGQLHSTKGTALETAGNLTGAPAWQQAGKEEHAAGENEYNAAQTKGYVEGTADRLSGAKDAVVGAVLNDEEQQTAGNARKEEVEAKQEINSSA</sequence>
<evidence type="ECO:0000313" key="1">
    <source>
        <dbReference type="EMBL" id="KAI0041464.1"/>
    </source>
</evidence>
<organism evidence="1 2">
    <name type="scientific">Auriscalpium vulgare</name>
    <dbReference type="NCBI Taxonomy" id="40419"/>
    <lineage>
        <taxon>Eukaryota</taxon>
        <taxon>Fungi</taxon>
        <taxon>Dikarya</taxon>
        <taxon>Basidiomycota</taxon>
        <taxon>Agaricomycotina</taxon>
        <taxon>Agaricomycetes</taxon>
        <taxon>Russulales</taxon>
        <taxon>Auriscalpiaceae</taxon>
        <taxon>Auriscalpium</taxon>
    </lineage>
</organism>
<gene>
    <name evidence="1" type="ORF">FA95DRAFT_693851</name>
</gene>
<reference evidence="1" key="2">
    <citation type="journal article" date="2022" name="New Phytol.">
        <title>Evolutionary transition to the ectomycorrhizal habit in the genomes of a hyperdiverse lineage of mushroom-forming fungi.</title>
        <authorList>
            <person name="Looney B."/>
            <person name="Miyauchi S."/>
            <person name="Morin E."/>
            <person name="Drula E."/>
            <person name="Courty P.E."/>
            <person name="Kohler A."/>
            <person name="Kuo A."/>
            <person name="LaButti K."/>
            <person name="Pangilinan J."/>
            <person name="Lipzen A."/>
            <person name="Riley R."/>
            <person name="Andreopoulos W."/>
            <person name="He G."/>
            <person name="Johnson J."/>
            <person name="Nolan M."/>
            <person name="Tritt A."/>
            <person name="Barry K.W."/>
            <person name="Grigoriev I.V."/>
            <person name="Nagy L.G."/>
            <person name="Hibbett D."/>
            <person name="Henrissat B."/>
            <person name="Matheny P.B."/>
            <person name="Labbe J."/>
            <person name="Martin F.M."/>
        </authorList>
    </citation>
    <scope>NUCLEOTIDE SEQUENCE</scope>
    <source>
        <strain evidence="1">FP105234-sp</strain>
    </source>
</reference>
<reference evidence="1" key="1">
    <citation type="submission" date="2021-02" db="EMBL/GenBank/DDBJ databases">
        <authorList>
            <consortium name="DOE Joint Genome Institute"/>
            <person name="Ahrendt S."/>
            <person name="Looney B.P."/>
            <person name="Miyauchi S."/>
            <person name="Morin E."/>
            <person name="Drula E."/>
            <person name="Courty P.E."/>
            <person name="Chicoki N."/>
            <person name="Fauchery L."/>
            <person name="Kohler A."/>
            <person name="Kuo A."/>
            <person name="Labutti K."/>
            <person name="Pangilinan J."/>
            <person name="Lipzen A."/>
            <person name="Riley R."/>
            <person name="Andreopoulos W."/>
            <person name="He G."/>
            <person name="Johnson J."/>
            <person name="Barry K.W."/>
            <person name="Grigoriev I.V."/>
            <person name="Nagy L."/>
            <person name="Hibbett D."/>
            <person name="Henrissat B."/>
            <person name="Matheny P.B."/>
            <person name="Labbe J."/>
            <person name="Martin F."/>
        </authorList>
    </citation>
    <scope>NUCLEOTIDE SEQUENCE</scope>
    <source>
        <strain evidence="1">FP105234-sp</strain>
    </source>
</reference>
<name>A0ACB8RBG8_9AGAM</name>
<protein>
    <submittedName>
        <fullName evidence="1">Uncharacterized protein</fullName>
    </submittedName>
</protein>
<accession>A0ACB8RBG8</accession>
<keyword evidence="2" id="KW-1185">Reference proteome</keyword>
<comment type="caution">
    <text evidence="1">The sequence shown here is derived from an EMBL/GenBank/DDBJ whole genome shotgun (WGS) entry which is preliminary data.</text>
</comment>